<dbReference type="PANTHER" id="PTHR23077">
    <property type="entry name" value="AAA-FAMILY ATPASE"/>
    <property type="match status" value="1"/>
</dbReference>
<dbReference type="InterPro" id="IPR003593">
    <property type="entry name" value="AAA+_ATPase"/>
</dbReference>
<feature type="domain" description="AAA+ ATPase" evidence="4">
    <location>
        <begin position="203"/>
        <end position="340"/>
    </location>
</feature>
<dbReference type="FunFam" id="3.40.50.300:FF:000600">
    <property type="entry name" value="Nuclear valosin-containing protein-like"/>
    <property type="match status" value="1"/>
</dbReference>
<dbReference type="GO" id="GO:0016887">
    <property type="term" value="F:ATP hydrolysis activity"/>
    <property type="evidence" value="ECO:0007669"/>
    <property type="project" value="InterPro"/>
</dbReference>
<dbReference type="AlphaFoldDB" id="A0A7I8W8D9"/>
<dbReference type="GO" id="GO:1990275">
    <property type="term" value="F:preribosome binding"/>
    <property type="evidence" value="ECO:0007669"/>
    <property type="project" value="TreeGrafter"/>
</dbReference>
<dbReference type="GO" id="GO:0042254">
    <property type="term" value="P:ribosome biogenesis"/>
    <property type="evidence" value="ECO:0007669"/>
    <property type="project" value="TreeGrafter"/>
</dbReference>
<dbReference type="InterPro" id="IPR038100">
    <property type="entry name" value="NLV2_N_sf"/>
</dbReference>
<evidence type="ECO:0000313" key="6">
    <source>
        <dbReference type="Proteomes" id="UP000549394"/>
    </source>
</evidence>
<dbReference type="Gene3D" id="3.40.50.300">
    <property type="entry name" value="P-loop containing nucleotide triphosphate hydrolases"/>
    <property type="match status" value="2"/>
</dbReference>
<evidence type="ECO:0000256" key="1">
    <source>
        <dbReference type="ARBA" id="ARBA00006914"/>
    </source>
</evidence>
<dbReference type="Pfam" id="PF17862">
    <property type="entry name" value="AAA_lid_3"/>
    <property type="match status" value="2"/>
</dbReference>
<keyword evidence="3" id="KW-0067">ATP-binding</keyword>
<dbReference type="GO" id="GO:0005524">
    <property type="term" value="F:ATP binding"/>
    <property type="evidence" value="ECO:0007669"/>
    <property type="project" value="UniProtKB-KW"/>
</dbReference>
<dbReference type="InterPro" id="IPR003960">
    <property type="entry name" value="ATPase_AAA_CS"/>
</dbReference>
<proteinExistence type="inferred from homology"/>
<dbReference type="InterPro" id="IPR027417">
    <property type="entry name" value="P-loop_NTPase"/>
</dbReference>
<feature type="domain" description="AAA+ ATPase" evidence="4">
    <location>
        <begin position="486"/>
        <end position="624"/>
    </location>
</feature>
<dbReference type="GO" id="GO:0003723">
    <property type="term" value="F:RNA binding"/>
    <property type="evidence" value="ECO:0007669"/>
    <property type="project" value="TreeGrafter"/>
</dbReference>
<dbReference type="PANTHER" id="PTHR23077:SF171">
    <property type="entry name" value="NUCLEAR VALOSIN-CONTAINING PROTEIN-LIKE"/>
    <property type="match status" value="1"/>
</dbReference>
<dbReference type="Pfam" id="PF16725">
    <property type="entry name" value="Nucleolin_bd"/>
    <property type="match status" value="1"/>
</dbReference>
<dbReference type="Proteomes" id="UP000549394">
    <property type="component" value="Unassembled WGS sequence"/>
</dbReference>
<evidence type="ECO:0000256" key="3">
    <source>
        <dbReference type="ARBA" id="ARBA00022840"/>
    </source>
</evidence>
<gene>
    <name evidence="5" type="ORF">DGYR_LOCUS11256</name>
</gene>
<reference evidence="5 6" key="1">
    <citation type="submission" date="2020-08" db="EMBL/GenBank/DDBJ databases">
        <authorList>
            <person name="Hejnol A."/>
        </authorList>
    </citation>
    <scope>NUCLEOTIDE SEQUENCE [LARGE SCALE GENOMIC DNA]</scope>
</reference>
<dbReference type="PROSITE" id="PS00674">
    <property type="entry name" value="AAA"/>
    <property type="match status" value="1"/>
</dbReference>
<keyword evidence="6" id="KW-1185">Reference proteome</keyword>
<protein>
    <submittedName>
        <fullName evidence="5">DgyrCDS11925</fullName>
    </submittedName>
</protein>
<comment type="similarity">
    <text evidence="1">Belongs to the AAA ATPase family.</text>
</comment>
<dbReference type="GO" id="GO:0005634">
    <property type="term" value="C:nucleus"/>
    <property type="evidence" value="ECO:0007669"/>
    <property type="project" value="TreeGrafter"/>
</dbReference>
<dbReference type="Pfam" id="PF00004">
    <property type="entry name" value="AAA"/>
    <property type="match status" value="2"/>
</dbReference>
<dbReference type="InterPro" id="IPR050168">
    <property type="entry name" value="AAA_ATPase_domain"/>
</dbReference>
<organism evidence="5 6">
    <name type="scientific">Dimorphilus gyrociliatus</name>
    <dbReference type="NCBI Taxonomy" id="2664684"/>
    <lineage>
        <taxon>Eukaryota</taxon>
        <taxon>Metazoa</taxon>
        <taxon>Spiralia</taxon>
        <taxon>Lophotrochozoa</taxon>
        <taxon>Annelida</taxon>
        <taxon>Polychaeta</taxon>
        <taxon>Polychaeta incertae sedis</taxon>
        <taxon>Dinophilidae</taxon>
        <taxon>Dimorphilus</taxon>
    </lineage>
</organism>
<evidence type="ECO:0000259" key="4">
    <source>
        <dbReference type="SMART" id="SM00382"/>
    </source>
</evidence>
<evidence type="ECO:0000256" key="2">
    <source>
        <dbReference type="ARBA" id="ARBA00022741"/>
    </source>
</evidence>
<dbReference type="FunFam" id="3.40.50.300:FF:000149">
    <property type="entry name" value="Nuclear valosin-containing protein-like"/>
    <property type="match status" value="1"/>
</dbReference>
<sequence>MSNNTQGKKTVYIGDSRLLSRVKQIVLEKFNNKRIDICDLSEILVKRFAEYNRRKRKPFEKSVEKAVSELIRLKAIPEQPEESDSFSDDNESYVEYKDTNSVNNLMTNLYKSSPKPKPIDKFTEATEKAPKETLSDNIEKMEDERPVKKKRKIEFKKKQTVEITKSTTTFDDVGGCEEILLEICKLITHIRHPEIYRQIGVTAPRGILLHGPPGCGKTLVANAIAGELNVNYIKLAATEIVSGVSGGSEERLREVFDQAVESSPSVLFLDEIDAVMGKRENASKEMERRIVSQLLTSLDDLSEKDANVLVIGATSKPDNLEPALRRAGRFDHEVCLGMPDCPARGKILHILTKNMALRDDVDIDKIAILTPGFVGADLQSVSREAALSAVHRELDTPEDLSLARMWLQNPQTLSDERLSNLKITMEDFVKATKMVQPSSKREGFATVPGVSWSDVGALHDIREELHLAIVAPVFHAEAWNKLGLRRAAGVLLSGPPGCGKTLLAKAVANEAGLNFLSVKGPELLNMYVGESERAVRQVFQRARNSAPCVIFFDEVDALCGKRGRESSESSARVVNQLLTELDGVDDGRSKGVYVLAATNRPDILDPALLRPGRLDKLLYVGLPAENDRLDILKAIVREKPPLADDVHLEELAKKMEYYSGADIAAVVREASVISLREWLSGGKKDYTVIVHLRHLEQALTKVKPSVSVQENVNYFK</sequence>
<dbReference type="Gene3D" id="1.10.10.2010">
    <property type="match status" value="1"/>
</dbReference>
<dbReference type="SMART" id="SM00382">
    <property type="entry name" value="AAA"/>
    <property type="match status" value="2"/>
</dbReference>
<dbReference type="OrthoDB" id="2187at2759"/>
<dbReference type="Gene3D" id="1.10.8.60">
    <property type="match status" value="2"/>
</dbReference>
<accession>A0A7I8W8D9</accession>
<comment type="caution">
    <text evidence="5">The sequence shown here is derived from an EMBL/GenBank/DDBJ whole genome shotgun (WGS) entry which is preliminary data.</text>
</comment>
<dbReference type="InterPro" id="IPR031996">
    <property type="entry name" value="NVL2_nucleolin-bd"/>
</dbReference>
<dbReference type="SUPFAM" id="SSF52540">
    <property type="entry name" value="P-loop containing nucleoside triphosphate hydrolases"/>
    <property type="match status" value="2"/>
</dbReference>
<dbReference type="EMBL" id="CAJFCJ010000019">
    <property type="protein sequence ID" value="CAD5123591.1"/>
    <property type="molecule type" value="Genomic_DNA"/>
</dbReference>
<dbReference type="InterPro" id="IPR003959">
    <property type="entry name" value="ATPase_AAA_core"/>
</dbReference>
<evidence type="ECO:0000313" key="5">
    <source>
        <dbReference type="EMBL" id="CAD5123591.1"/>
    </source>
</evidence>
<name>A0A7I8W8D9_9ANNE</name>
<dbReference type="InterPro" id="IPR041569">
    <property type="entry name" value="AAA_lid_3"/>
</dbReference>
<keyword evidence="2" id="KW-0547">Nucleotide-binding</keyword>